<proteinExistence type="predicted"/>
<dbReference type="CDD" id="cd07043">
    <property type="entry name" value="STAS_anti-anti-sigma_factors"/>
    <property type="match status" value="1"/>
</dbReference>
<dbReference type="EMBL" id="JAVDYB010000001">
    <property type="protein sequence ID" value="MDR7279268.1"/>
    <property type="molecule type" value="Genomic_DNA"/>
</dbReference>
<dbReference type="PANTHER" id="PTHR33495">
    <property type="entry name" value="ANTI-SIGMA FACTOR ANTAGONIST TM_1081-RELATED-RELATED"/>
    <property type="match status" value="1"/>
</dbReference>
<dbReference type="InterPro" id="IPR002645">
    <property type="entry name" value="STAS_dom"/>
</dbReference>
<dbReference type="SUPFAM" id="SSF52091">
    <property type="entry name" value="SpoIIaa-like"/>
    <property type="match status" value="1"/>
</dbReference>
<evidence type="ECO:0000313" key="2">
    <source>
        <dbReference type="EMBL" id="MDR7279268.1"/>
    </source>
</evidence>
<evidence type="ECO:0000259" key="1">
    <source>
        <dbReference type="PROSITE" id="PS50801"/>
    </source>
</evidence>
<dbReference type="InterPro" id="IPR058548">
    <property type="entry name" value="MlaB-like_STAS"/>
</dbReference>
<sequence length="102" mass="10779">MPTTRILTRDGPACLEAVGEFDRDNHHEIAAAVRHAISRGHPHITLDLRGVTYLDASAVRTLMACRYLALAHGGGLRVLHANGVVAFVLDATGAGAALSWNG</sequence>
<dbReference type="InterPro" id="IPR036513">
    <property type="entry name" value="STAS_dom_sf"/>
</dbReference>
<protein>
    <submittedName>
        <fullName evidence="2">Anti-sigma B factor antagonist</fullName>
    </submittedName>
</protein>
<dbReference type="RefSeq" id="WP_310372713.1">
    <property type="nucleotide sequence ID" value="NZ_JAVDYB010000001.1"/>
</dbReference>
<dbReference type="Gene3D" id="3.30.750.24">
    <property type="entry name" value="STAS domain"/>
    <property type="match status" value="1"/>
</dbReference>
<reference evidence="2" key="1">
    <citation type="submission" date="2023-07" db="EMBL/GenBank/DDBJ databases">
        <title>Sequencing the genomes of 1000 actinobacteria strains.</title>
        <authorList>
            <person name="Klenk H.-P."/>
        </authorList>
    </citation>
    <scope>NUCLEOTIDE SEQUENCE</scope>
    <source>
        <strain evidence="2">DSM 44707</strain>
    </source>
</reference>
<gene>
    <name evidence="2" type="ORF">J2S41_006046</name>
</gene>
<comment type="caution">
    <text evidence="2">The sequence shown here is derived from an EMBL/GenBank/DDBJ whole genome shotgun (WGS) entry which is preliminary data.</text>
</comment>
<evidence type="ECO:0000313" key="3">
    <source>
        <dbReference type="Proteomes" id="UP001183643"/>
    </source>
</evidence>
<name>A0AAE4CCJ9_9ACTN</name>
<keyword evidence="3" id="KW-1185">Reference proteome</keyword>
<dbReference type="Proteomes" id="UP001183643">
    <property type="component" value="Unassembled WGS sequence"/>
</dbReference>
<dbReference type="AlphaFoldDB" id="A0AAE4CCJ9"/>
<organism evidence="2 3">
    <name type="scientific">Catenuloplanes atrovinosus</name>
    <dbReference type="NCBI Taxonomy" id="137266"/>
    <lineage>
        <taxon>Bacteria</taxon>
        <taxon>Bacillati</taxon>
        <taxon>Actinomycetota</taxon>
        <taxon>Actinomycetes</taxon>
        <taxon>Micromonosporales</taxon>
        <taxon>Micromonosporaceae</taxon>
        <taxon>Catenuloplanes</taxon>
    </lineage>
</organism>
<dbReference type="Pfam" id="PF13466">
    <property type="entry name" value="STAS_2"/>
    <property type="match status" value="1"/>
</dbReference>
<accession>A0AAE4CCJ9</accession>
<dbReference type="GO" id="GO:0043856">
    <property type="term" value="F:anti-sigma factor antagonist activity"/>
    <property type="evidence" value="ECO:0007669"/>
    <property type="project" value="TreeGrafter"/>
</dbReference>
<dbReference type="PANTHER" id="PTHR33495:SF2">
    <property type="entry name" value="ANTI-SIGMA FACTOR ANTAGONIST TM_1081-RELATED"/>
    <property type="match status" value="1"/>
</dbReference>
<dbReference type="PROSITE" id="PS50801">
    <property type="entry name" value="STAS"/>
    <property type="match status" value="1"/>
</dbReference>
<feature type="domain" description="STAS" evidence="1">
    <location>
        <begin position="2"/>
        <end position="102"/>
    </location>
</feature>